<comment type="caution">
    <text evidence="1">The sequence shown here is derived from an EMBL/GenBank/DDBJ whole genome shotgun (WGS) entry which is preliminary data.</text>
</comment>
<accession>A0A9W7L8H1</accession>
<gene>
    <name evidence="1" type="ORF">TrCOL_g1479</name>
</gene>
<name>A0A9W7L8H1_9STRA</name>
<proteinExistence type="predicted"/>
<dbReference type="Proteomes" id="UP001165065">
    <property type="component" value="Unassembled WGS sequence"/>
</dbReference>
<evidence type="ECO:0000313" key="2">
    <source>
        <dbReference type="Proteomes" id="UP001165065"/>
    </source>
</evidence>
<organism evidence="1 2">
    <name type="scientific">Triparma columacea</name>
    <dbReference type="NCBI Taxonomy" id="722753"/>
    <lineage>
        <taxon>Eukaryota</taxon>
        <taxon>Sar</taxon>
        <taxon>Stramenopiles</taxon>
        <taxon>Ochrophyta</taxon>
        <taxon>Bolidophyceae</taxon>
        <taxon>Parmales</taxon>
        <taxon>Triparmaceae</taxon>
        <taxon>Triparma</taxon>
    </lineage>
</organism>
<reference evidence="2" key="1">
    <citation type="journal article" date="2023" name="Commun. Biol.">
        <title>Genome analysis of Parmales, the sister group of diatoms, reveals the evolutionary specialization of diatoms from phago-mixotrophs to photoautotrophs.</title>
        <authorList>
            <person name="Ban H."/>
            <person name="Sato S."/>
            <person name="Yoshikawa S."/>
            <person name="Yamada K."/>
            <person name="Nakamura Y."/>
            <person name="Ichinomiya M."/>
            <person name="Sato N."/>
            <person name="Blanc-Mathieu R."/>
            <person name="Endo H."/>
            <person name="Kuwata A."/>
            <person name="Ogata H."/>
        </authorList>
    </citation>
    <scope>NUCLEOTIDE SEQUENCE [LARGE SCALE GENOMIC DNA]</scope>
</reference>
<dbReference type="EMBL" id="BRYA01001165">
    <property type="protein sequence ID" value="GMI39881.1"/>
    <property type="molecule type" value="Genomic_DNA"/>
</dbReference>
<protein>
    <submittedName>
        <fullName evidence="1">Uncharacterized protein</fullName>
    </submittedName>
</protein>
<evidence type="ECO:0000313" key="1">
    <source>
        <dbReference type="EMBL" id="GMI39881.1"/>
    </source>
</evidence>
<dbReference type="AlphaFoldDB" id="A0A9W7L8H1"/>
<sequence>MHEKLELCLNWFVNKHSSPCAPSSFQEDLELVLRKSGMEEWKEWYKCFKRLFGEGWWPFRTEVKVYGLAPGQSSGDLIAGTIDLVMRKEVK</sequence>
<keyword evidence="2" id="KW-1185">Reference proteome</keyword>